<feature type="domain" description="EamA" evidence="7">
    <location>
        <begin position="149"/>
        <end position="277"/>
    </location>
</feature>
<accession>A0A1V4SWC8</accession>
<comment type="similarity">
    <text evidence="2">Belongs to the EamA transporter family.</text>
</comment>
<dbReference type="PANTHER" id="PTHR22911">
    <property type="entry name" value="ACYL-MALONYL CONDENSING ENZYME-RELATED"/>
    <property type="match status" value="1"/>
</dbReference>
<feature type="transmembrane region" description="Helical" evidence="6">
    <location>
        <begin position="7"/>
        <end position="27"/>
    </location>
</feature>
<feature type="transmembrane region" description="Helical" evidence="6">
    <location>
        <begin position="39"/>
        <end position="57"/>
    </location>
</feature>
<protein>
    <submittedName>
        <fullName evidence="8">EamA-like transporter family protein</fullName>
    </submittedName>
</protein>
<dbReference type="InterPro" id="IPR000620">
    <property type="entry name" value="EamA_dom"/>
</dbReference>
<organism evidence="8 9">
    <name type="scientific">Clostridium thermobutyricum DSM 4928</name>
    <dbReference type="NCBI Taxonomy" id="1121339"/>
    <lineage>
        <taxon>Bacteria</taxon>
        <taxon>Bacillati</taxon>
        <taxon>Bacillota</taxon>
        <taxon>Clostridia</taxon>
        <taxon>Eubacteriales</taxon>
        <taxon>Clostridiaceae</taxon>
        <taxon>Clostridium</taxon>
    </lineage>
</organism>
<evidence type="ECO:0000313" key="9">
    <source>
        <dbReference type="Proteomes" id="UP000191448"/>
    </source>
</evidence>
<keyword evidence="3 6" id="KW-0812">Transmembrane</keyword>
<evidence type="ECO:0000256" key="2">
    <source>
        <dbReference type="ARBA" id="ARBA00007362"/>
    </source>
</evidence>
<dbReference type="Gene3D" id="1.10.3730.20">
    <property type="match status" value="1"/>
</dbReference>
<dbReference type="RefSeq" id="WP_080022361.1">
    <property type="nucleotide sequence ID" value="NZ_LTAY01000029.1"/>
</dbReference>
<evidence type="ECO:0000256" key="5">
    <source>
        <dbReference type="ARBA" id="ARBA00023136"/>
    </source>
</evidence>
<dbReference type="SUPFAM" id="SSF103481">
    <property type="entry name" value="Multidrug resistance efflux transporter EmrE"/>
    <property type="match status" value="2"/>
</dbReference>
<evidence type="ECO:0000259" key="7">
    <source>
        <dbReference type="Pfam" id="PF00892"/>
    </source>
</evidence>
<keyword evidence="4 6" id="KW-1133">Transmembrane helix</keyword>
<comment type="subcellular location">
    <subcellularLocation>
        <location evidence="1">Membrane</location>
        <topology evidence="1">Multi-pass membrane protein</topology>
    </subcellularLocation>
</comment>
<feature type="domain" description="EamA" evidence="7">
    <location>
        <begin position="6"/>
        <end position="138"/>
    </location>
</feature>
<gene>
    <name evidence="8" type="ORF">CLTHE_10920</name>
</gene>
<evidence type="ECO:0000256" key="1">
    <source>
        <dbReference type="ARBA" id="ARBA00004141"/>
    </source>
</evidence>
<comment type="caution">
    <text evidence="8">The sequence shown here is derived from an EMBL/GenBank/DDBJ whole genome shotgun (WGS) entry which is preliminary data.</text>
</comment>
<dbReference type="AlphaFoldDB" id="A0A1V4SWC8"/>
<feature type="transmembrane region" description="Helical" evidence="6">
    <location>
        <begin position="124"/>
        <end position="140"/>
    </location>
</feature>
<sequence>MKNKNKAIILMIISALSFAAMSTFVKLAGNNIPSVEKSFFRNLVSCAVAFYLIRKSGDRLFGKSENRKYLILRALFGTLGIIANYYAIDRLILSDANMLNNLSPFFVVIFSFLFLKEKITKKQIIILCVAFFGSLFIIRPTFSLTVIPALVGVASALCAGAAYTFVRYLGGRENGPTIVFFFSFFSIVATAPFVIADFKPFTPIELFYLLMAGVVASVGQFALTAAYKYAPAKEISIYNYSQIIFTALIGFLLFSQVPDIWSIIGYIIVLGASFYMFLYNKKLDQNIEEKNKIQELK</sequence>
<name>A0A1V4SWC8_9CLOT</name>
<evidence type="ECO:0000313" key="8">
    <source>
        <dbReference type="EMBL" id="OPX48633.1"/>
    </source>
</evidence>
<feature type="transmembrane region" description="Helical" evidence="6">
    <location>
        <begin position="237"/>
        <end position="254"/>
    </location>
</feature>
<dbReference type="EMBL" id="LTAY01000029">
    <property type="protein sequence ID" value="OPX48633.1"/>
    <property type="molecule type" value="Genomic_DNA"/>
</dbReference>
<keyword evidence="5 6" id="KW-0472">Membrane</keyword>
<feature type="transmembrane region" description="Helical" evidence="6">
    <location>
        <begin position="98"/>
        <end position="115"/>
    </location>
</feature>
<feature type="transmembrane region" description="Helical" evidence="6">
    <location>
        <begin position="260"/>
        <end position="278"/>
    </location>
</feature>
<dbReference type="GO" id="GO:0016020">
    <property type="term" value="C:membrane"/>
    <property type="evidence" value="ECO:0007669"/>
    <property type="project" value="UniProtKB-SubCell"/>
</dbReference>
<feature type="transmembrane region" description="Helical" evidence="6">
    <location>
        <begin position="207"/>
        <end position="230"/>
    </location>
</feature>
<evidence type="ECO:0000256" key="6">
    <source>
        <dbReference type="SAM" id="Phobius"/>
    </source>
</evidence>
<evidence type="ECO:0000256" key="4">
    <source>
        <dbReference type="ARBA" id="ARBA00022989"/>
    </source>
</evidence>
<dbReference type="OrthoDB" id="5148831at2"/>
<dbReference type="InterPro" id="IPR037185">
    <property type="entry name" value="EmrE-like"/>
</dbReference>
<dbReference type="Pfam" id="PF00892">
    <property type="entry name" value="EamA"/>
    <property type="match status" value="2"/>
</dbReference>
<proteinExistence type="inferred from homology"/>
<feature type="transmembrane region" description="Helical" evidence="6">
    <location>
        <begin position="69"/>
        <end position="86"/>
    </location>
</feature>
<evidence type="ECO:0000256" key="3">
    <source>
        <dbReference type="ARBA" id="ARBA00022692"/>
    </source>
</evidence>
<feature type="transmembrane region" description="Helical" evidence="6">
    <location>
        <begin position="178"/>
        <end position="195"/>
    </location>
</feature>
<dbReference type="Proteomes" id="UP000191448">
    <property type="component" value="Unassembled WGS sequence"/>
</dbReference>
<dbReference type="PANTHER" id="PTHR22911:SF6">
    <property type="entry name" value="SOLUTE CARRIER FAMILY 35 MEMBER G1"/>
    <property type="match status" value="1"/>
</dbReference>
<feature type="transmembrane region" description="Helical" evidence="6">
    <location>
        <begin position="146"/>
        <end position="166"/>
    </location>
</feature>
<reference evidence="8 9" key="1">
    <citation type="submission" date="2016-02" db="EMBL/GenBank/DDBJ databases">
        <title>Genome sequence of Clostridium thermobutyricum DSM 4928.</title>
        <authorList>
            <person name="Poehlein A."/>
            <person name="Daniel R."/>
        </authorList>
    </citation>
    <scope>NUCLEOTIDE SEQUENCE [LARGE SCALE GENOMIC DNA]</scope>
    <source>
        <strain evidence="8 9">DSM 4928</strain>
    </source>
</reference>